<feature type="transmembrane region" description="Helical" evidence="5">
    <location>
        <begin position="84"/>
        <end position="105"/>
    </location>
</feature>
<feature type="transmembrane region" description="Helical" evidence="5">
    <location>
        <begin position="176"/>
        <end position="202"/>
    </location>
</feature>
<feature type="domain" description="G-protein coupled receptors family 1 profile" evidence="6">
    <location>
        <begin position="25"/>
        <end position="295"/>
    </location>
</feature>
<feature type="transmembrane region" description="Helical" evidence="5">
    <location>
        <begin position="6"/>
        <end position="33"/>
    </location>
</feature>
<comment type="subcellular location">
    <subcellularLocation>
        <location evidence="1">Membrane</location>
    </subcellularLocation>
</comment>
<dbReference type="InterPro" id="IPR017452">
    <property type="entry name" value="GPCR_Rhodpsn_7TM"/>
</dbReference>
<dbReference type="SUPFAM" id="SSF81321">
    <property type="entry name" value="Family A G protein-coupled receptor-like"/>
    <property type="match status" value="1"/>
</dbReference>
<dbReference type="InterPro" id="IPR000276">
    <property type="entry name" value="GPCR_Rhodpsn"/>
</dbReference>
<comment type="caution">
    <text evidence="7">The sequence shown here is derived from an EMBL/GenBank/DDBJ whole genome shotgun (WGS) entry which is preliminary data.</text>
</comment>
<dbReference type="EMBL" id="LUCM01008048">
    <property type="protein sequence ID" value="KAA0189041.1"/>
    <property type="molecule type" value="Genomic_DNA"/>
</dbReference>
<dbReference type="PANTHER" id="PTHR45698:SF1">
    <property type="entry name" value="TRACE AMINE-ASSOCIATED RECEPTOR 13C-LIKE"/>
    <property type="match status" value="1"/>
</dbReference>
<protein>
    <recommendedName>
        <fullName evidence="6">G-protein coupled receptors family 1 profile domain-containing protein</fullName>
    </recommendedName>
</protein>
<dbReference type="PANTHER" id="PTHR45698">
    <property type="entry name" value="TRACE AMINE-ASSOCIATED RECEPTOR 19N-RELATED"/>
    <property type="match status" value="1"/>
</dbReference>
<keyword evidence="2 5" id="KW-0812">Transmembrane</keyword>
<organism evidence="7 8">
    <name type="scientific">Fasciolopsis buskii</name>
    <dbReference type="NCBI Taxonomy" id="27845"/>
    <lineage>
        <taxon>Eukaryota</taxon>
        <taxon>Metazoa</taxon>
        <taxon>Spiralia</taxon>
        <taxon>Lophotrochozoa</taxon>
        <taxon>Platyhelminthes</taxon>
        <taxon>Trematoda</taxon>
        <taxon>Digenea</taxon>
        <taxon>Plagiorchiida</taxon>
        <taxon>Echinostomata</taxon>
        <taxon>Echinostomatoidea</taxon>
        <taxon>Fasciolidae</taxon>
        <taxon>Fasciolopsis</taxon>
    </lineage>
</organism>
<dbReference type="Proteomes" id="UP000728185">
    <property type="component" value="Unassembled WGS sequence"/>
</dbReference>
<evidence type="ECO:0000256" key="2">
    <source>
        <dbReference type="ARBA" id="ARBA00022692"/>
    </source>
</evidence>
<accession>A0A8E0VH05</accession>
<dbReference type="CDD" id="cd00637">
    <property type="entry name" value="7tm_classA_rhodopsin-like"/>
    <property type="match status" value="1"/>
</dbReference>
<sequence length="327" mass="36924">MCTVTTYMIIFRVVCFIVYPVGLIGNVVILSILWNNRLPSAITTLLFRNQCALDLFVIVVIVAYDVELLNTCVLLKFSSDLACQLWYSQGVFWLSVLLSELNLVGISLDRMFAVALPFIYREKNKLIFFSFYIFACMYSVILVMPRTQSLALNGTLCVPVSFDNSEFVRRFYNVYAYLWVAFSYVLPFSTMIISHVVVICVLKRSNTRANLSVPSPNSLGSLGSGLHTGRLNRTVNTLYKTTGLMAGLFLLTRTSAVIRYHLSFYGIPECACGSTFHIISIRLVTFGSCFNPVLLCSTVPLIRDNLSDYVKRVTFKAKRLVRVRLVC</sequence>
<dbReference type="OrthoDB" id="10021141at2759"/>
<gene>
    <name evidence="7" type="ORF">FBUS_05185</name>
</gene>
<keyword evidence="3 5" id="KW-1133">Transmembrane helix</keyword>
<dbReference type="GO" id="GO:0016020">
    <property type="term" value="C:membrane"/>
    <property type="evidence" value="ECO:0007669"/>
    <property type="project" value="UniProtKB-SubCell"/>
</dbReference>
<keyword evidence="4 5" id="KW-0472">Membrane</keyword>
<evidence type="ECO:0000256" key="3">
    <source>
        <dbReference type="ARBA" id="ARBA00022989"/>
    </source>
</evidence>
<dbReference type="Gene3D" id="1.20.1070.10">
    <property type="entry name" value="Rhodopsin 7-helix transmembrane proteins"/>
    <property type="match status" value="1"/>
</dbReference>
<reference evidence="7" key="1">
    <citation type="submission" date="2019-05" db="EMBL/GenBank/DDBJ databases">
        <title>Annotation for the trematode Fasciolopsis buski.</title>
        <authorList>
            <person name="Choi Y.-J."/>
        </authorList>
    </citation>
    <scope>NUCLEOTIDE SEQUENCE</scope>
    <source>
        <strain evidence="7">HT</strain>
        <tissue evidence="7">Whole worm</tissue>
    </source>
</reference>
<feature type="transmembrane region" description="Helical" evidence="5">
    <location>
        <begin position="45"/>
        <end position="64"/>
    </location>
</feature>
<dbReference type="PROSITE" id="PS50262">
    <property type="entry name" value="G_PROTEIN_RECEP_F1_2"/>
    <property type="match status" value="1"/>
</dbReference>
<evidence type="ECO:0000256" key="5">
    <source>
        <dbReference type="SAM" id="Phobius"/>
    </source>
</evidence>
<dbReference type="GO" id="GO:0004930">
    <property type="term" value="F:G protein-coupled receptor activity"/>
    <property type="evidence" value="ECO:0007669"/>
    <property type="project" value="InterPro"/>
</dbReference>
<evidence type="ECO:0000256" key="4">
    <source>
        <dbReference type="ARBA" id="ARBA00023136"/>
    </source>
</evidence>
<proteinExistence type="predicted"/>
<feature type="transmembrane region" description="Helical" evidence="5">
    <location>
        <begin position="126"/>
        <end position="144"/>
    </location>
</feature>
<dbReference type="AlphaFoldDB" id="A0A8E0VH05"/>
<evidence type="ECO:0000313" key="7">
    <source>
        <dbReference type="EMBL" id="KAA0189041.1"/>
    </source>
</evidence>
<name>A0A8E0VH05_9TREM</name>
<keyword evidence="8" id="KW-1185">Reference proteome</keyword>
<evidence type="ECO:0000259" key="6">
    <source>
        <dbReference type="PROSITE" id="PS50262"/>
    </source>
</evidence>
<evidence type="ECO:0000256" key="1">
    <source>
        <dbReference type="ARBA" id="ARBA00004370"/>
    </source>
</evidence>
<evidence type="ECO:0000313" key="8">
    <source>
        <dbReference type="Proteomes" id="UP000728185"/>
    </source>
</evidence>
<dbReference type="PRINTS" id="PR00237">
    <property type="entry name" value="GPCRRHODOPSN"/>
</dbReference>